<dbReference type="EMBL" id="CAEZWA010000032">
    <property type="protein sequence ID" value="CAB4640476.1"/>
    <property type="molecule type" value="Genomic_DNA"/>
</dbReference>
<evidence type="ECO:0000256" key="1">
    <source>
        <dbReference type="SAM" id="MobiDB-lite"/>
    </source>
</evidence>
<proteinExistence type="predicted"/>
<evidence type="ECO:0000313" key="4">
    <source>
        <dbReference type="EMBL" id="CAB4640476.1"/>
    </source>
</evidence>
<gene>
    <name evidence="2" type="ORF">UFOPK1561_00713</name>
    <name evidence="3" type="ORF">UFOPK2044_00095</name>
    <name evidence="4" type="ORF">UFOPK2165_00277</name>
</gene>
<organism evidence="4">
    <name type="scientific">freshwater metagenome</name>
    <dbReference type="NCBI Taxonomy" id="449393"/>
    <lineage>
        <taxon>unclassified sequences</taxon>
        <taxon>metagenomes</taxon>
        <taxon>ecological metagenomes</taxon>
    </lineage>
</organism>
<name>A0A6J6JTV4_9ZZZZ</name>
<accession>A0A6J6JTV4</accession>
<sequence length="150" mass="17069">MAQHEEHAEPEKKPKVRNVKNLKQAEDFFGPQYNKTSELPDPEASLKVLATGVVEVIAGSRQIDQLARFLTDEVYQRLSRRAVIARQRRDELGQKAHFQNFAVQNIINKSPRDGVIESVVLLKSKQRVRAVTIRLEGINSRWRATAVSVL</sequence>
<dbReference type="Pfam" id="PF20060">
    <property type="entry name" value="DUF6459"/>
    <property type="match status" value="1"/>
</dbReference>
<dbReference type="EMBL" id="CAEZSZ010000082">
    <property type="protein sequence ID" value="CAB4557931.1"/>
    <property type="molecule type" value="Genomic_DNA"/>
</dbReference>
<dbReference type="AlphaFoldDB" id="A0A6J6JTV4"/>
<evidence type="ECO:0000313" key="2">
    <source>
        <dbReference type="EMBL" id="CAB4557931.1"/>
    </source>
</evidence>
<reference evidence="4" key="1">
    <citation type="submission" date="2020-05" db="EMBL/GenBank/DDBJ databases">
        <authorList>
            <person name="Chiriac C."/>
            <person name="Salcher M."/>
            <person name="Ghai R."/>
            <person name="Kavagutti S V."/>
        </authorList>
    </citation>
    <scope>NUCLEOTIDE SEQUENCE</scope>
</reference>
<evidence type="ECO:0000313" key="3">
    <source>
        <dbReference type="EMBL" id="CAB4626337.1"/>
    </source>
</evidence>
<protein>
    <submittedName>
        <fullName evidence="4">Unannotated protein</fullName>
    </submittedName>
</protein>
<feature type="compositionally biased region" description="Basic and acidic residues" evidence="1">
    <location>
        <begin position="1"/>
        <end position="13"/>
    </location>
</feature>
<dbReference type="InterPro" id="IPR045596">
    <property type="entry name" value="DUF6459"/>
</dbReference>
<feature type="region of interest" description="Disordered" evidence="1">
    <location>
        <begin position="1"/>
        <end position="21"/>
    </location>
</feature>
<dbReference type="EMBL" id="CAEZVO010000005">
    <property type="protein sequence ID" value="CAB4626337.1"/>
    <property type="molecule type" value="Genomic_DNA"/>
</dbReference>